<evidence type="ECO:0000313" key="2">
    <source>
        <dbReference type="Proteomes" id="UP000271031"/>
    </source>
</evidence>
<proteinExistence type="predicted"/>
<evidence type="ECO:0000313" key="1">
    <source>
        <dbReference type="EMBL" id="RNB82731.1"/>
    </source>
</evidence>
<gene>
    <name evidence="1" type="ORF">EDM56_22770</name>
</gene>
<organism evidence="1 2">
    <name type="scientific">Brevibacillus fluminis</name>
    <dbReference type="NCBI Taxonomy" id="511487"/>
    <lineage>
        <taxon>Bacteria</taxon>
        <taxon>Bacillati</taxon>
        <taxon>Bacillota</taxon>
        <taxon>Bacilli</taxon>
        <taxon>Bacillales</taxon>
        <taxon>Paenibacillaceae</taxon>
        <taxon>Brevibacillus</taxon>
    </lineage>
</organism>
<comment type="caution">
    <text evidence="1">The sequence shown here is derived from an EMBL/GenBank/DDBJ whole genome shotgun (WGS) entry which is preliminary data.</text>
</comment>
<sequence length="338" mass="38213">MGLFAKWDIELISSTQANGAAADGLVVCGEEATMDSVILPDQVQDATANASQGRQLPFLILVFGESDSIPSGLADELHRKYAAHPVEVVRFFLMPSGNRAIIGGEPEGHWVSCLRRLAAREGIISLVCARTEVDEIVWQLDKYLRLKQRFYLHMARRYESGLARLGIVAQALGMDERIGQGWLYQDGLGKRRMKEIERWLQNNMKAVLTQFRPQRVVVCGYYEQIDSLTAWLIEQEPRIQTCTYAVDLPENTNEEKDKTLICRSLPELLHDAELLVIVGADSALEELHLERLTQQMKRPTVIDALSLFPVDEAKLFGITYITYGQNTNDRNENYTGRK</sequence>
<protein>
    <submittedName>
        <fullName evidence="1">Uncharacterized protein</fullName>
    </submittedName>
</protein>
<name>A0A3M8D567_9BACL</name>
<dbReference type="AlphaFoldDB" id="A0A3M8D567"/>
<accession>A0A3M8D567</accession>
<reference evidence="1 2" key="1">
    <citation type="submission" date="2018-10" db="EMBL/GenBank/DDBJ databases">
        <title>Phylogenomics of Brevibacillus.</title>
        <authorList>
            <person name="Dunlap C."/>
        </authorList>
    </citation>
    <scope>NUCLEOTIDE SEQUENCE [LARGE SCALE GENOMIC DNA]</scope>
    <source>
        <strain evidence="1 2">JCM 15716</strain>
    </source>
</reference>
<dbReference type="Gene3D" id="3.40.50.720">
    <property type="entry name" value="NAD(P)-binding Rossmann-like Domain"/>
    <property type="match status" value="1"/>
</dbReference>
<dbReference type="EMBL" id="RHHQ01000019">
    <property type="protein sequence ID" value="RNB82731.1"/>
    <property type="molecule type" value="Genomic_DNA"/>
</dbReference>
<dbReference type="Proteomes" id="UP000271031">
    <property type="component" value="Unassembled WGS sequence"/>
</dbReference>
<keyword evidence="2" id="KW-1185">Reference proteome</keyword>